<keyword evidence="1" id="KW-0812">Transmembrane</keyword>
<dbReference type="InterPro" id="IPR058058">
    <property type="entry name" value="CBU_0592-like"/>
</dbReference>
<comment type="caution">
    <text evidence="3">The sequence shown here is derived from an EMBL/GenBank/DDBJ whole genome shotgun (WGS) entry which is preliminary data.</text>
</comment>
<proteinExistence type="predicted"/>
<feature type="transmembrane region" description="Helical" evidence="1">
    <location>
        <begin position="45"/>
        <end position="62"/>
    </location>
</feature>
<dbReference type="AlphaFoldDB" id="A0A372NUX8"/>
<evidence type="ECO:0000313" key="4">
    <source>
        <dbReference type="Proteomes" id="UP000264217"/>
    </source>
</evidence>
<evidence type="ECO:0000259" key="2">
    <source>
        <dbReference type="Pfam" id="PF26604"/>
    </source>
</evidence>
<name>A0A372NUX8_9SPHI</name>
<dbReference type="Proteomes" id="UP000264217">
    <property type="component" value="Unassembled WGS sequence"/>
</dbReference>
<feature type="transmembrane region" description="Helical" evidence="1">
    <location>
        <begin position="20"/>
        <end position="39"/>
    </location>
</feature>
<evidence type="ECO:0000313" key="3">
    <source>
        <dbReference type="EMBL" id="RFZ93050.1"/>
    </source>
</evidence>
<organism evidence="3 4">
    <name type="scientific">Mucilaginibacter conchicola</name>
    <dbReference type="NCBI Taxonomy" id="2303333"/>
    <lineage>
        <taxon>Bacteria</taxon>
        <taxon>Pseudomonadati</taxon>
        <taxon>Bacteroidota</taxon>
        <taxon>Sphingobacteriia</taxon>
        <taxon>Sphingobacteriales</taxon>
        <taxon>Sphingobacteriaceae</taxon>
        <taxon>Mucilaginibacter</taxon>
    </lineage>
</organism>
<keyword evidence="1" id="KW-0472">Membrane</keyword>
<feature type="domain" description="CBU-0592-like" evidence="2">
    <location>
        <begin position="1"/>
        <end position="62"/>
    </location>
</feature>
<dbReference type="EMBL" id="QWDC01000002">
    <property type="protein sequence ID" value="RFZ93050.1"/>
    <property type="molecule type" value="Genomic_DNA"/>
</dbReference>
<protein>
    <recommendedName>
        <fullName evidence="2">CBU-0592-like domain-containing protein</fullName>
    </recommendedName>
</protein>
<dbReference type="OrthoDB" id="798534at2"/>
<keyword evidence="4" id="KW-1185">Reference proteome</keyword>
<keyword evidence="1" id="KW-1133">Transmembrane helix</keyword>
<accession>A0A372NUX8</accession>
<gene>
    <name evidence="3" type="ORF">D0C36_14105</name>
</gene>
<sequence>MLLAAFVFNLFKVLNTQSRVYSAMNFIGAAICGYSSYLIEFYPFVVLEGIWAAFGLYSFFNVPRGTSN</sequence>
<dbReference type="Pfam" id="PF26604">
    <property type="entry name" value="CBU_0592"/>
    <property type="match status" value="1"/>
</dbReference>
<reference evidence="3 4" key="1">
    <citation type="submission" date="2018-08" db="EMBL/GenBank/DDBJ databases">
        <title>Mucilaginibacter sp. MYSH2.</title>
        <authorList>
            <person name="Seo T."/>
        </authorList>
    </citation>
    <scope>NUCLEOTIDE SEQUENCE [LARGE SCALE GENOMIC DNA]</scope>
    <source>
        <strain evidence="3 4">MYSH2</strain>
    </source>
</reference>
<evidence type="ECO:0000256" key="1">
    <source>
        <dbReference type="SAM" id="Phobius"/>
    </source>
</evidence>